<evidence type="ECO:0000256" key="5">
    <source>
        <dbReference type="ARBA" id="ARBA00023004"/>
    </source>
</evidence>
<dbReference type="Pfam" id="PF00067">
    <property type="entry name" value="p450"/>
    <property type="match status" value="1"/>
</dbReference>
<name>A0A1Q8RG24_9PEZI</name>
<sequence>MPSHLTCSTYQIKFTFDMTDFTVKEPSQQMGMLVSTAAIFSMLAYSFYRYLLPTPIPGIPYNEDGTKSLFGDIPRLQKESGDNVLGWMISQARRHGSPIVQFFLGPFRKPIILITDFREGQDILMRRKVFDRSDFAISTLKGEARSFHINLKTGPEWKAYRRLLQDLMTPKFLHGVAAPNIYKTSVRLLNLWKTKAKIAAGKSLNAEMDIFYAALDAVFDFGFGDAVQDRALTPQTNILPSMSECELQRLRKAAGEKESVGFAVAPISPAFEAVLGSVDNITGVASTGVPALAWWLLGLKPSVRRMRGVMDAFLKDQILGAARRYEEQEGVRNDDYVKSAIDLMVQRKGAFAKKDERNPVFWRNTMRDETLGFNVAGHDTTSTTLCLGVKFLSDNPNCQGRCIYGSEQVYCRFGLNDIQARPRAAY</sequence>
<dbReference type="InterPro" id="IPR036396">
    <property type="entry name" value="Cyt_P450_sf"/>
</dbReference>
<keyword evidence="5" id="KW-0408">Iron</keyword>
<dbReference type="InterPro" id="IPR050196">
    <property type="entry name" value="Cytochrome_P450_Monoox"/>
</dbReference>
<keyword evidence="6" id="KW-0503">Monooxygenase</keyword>
<dbReference type="InterPro" id="IPR001128">
    <property type="entry name" value="Cyt_P450"/>
</dbReference>
<dbReference type="PANTHER" id="PTHR24291:SF50">
    <property type="entry name" value="BIFUNCTIONAL ALBAFLAVENONE MONOOXYGENASE_TERPENE SYNTHASE"/>
    <property type="match status" value="1"/>
</dbReference>
<keyword evidence="4" id="KW-0560">Oxidoreductase</keyword>
<reference evidence="7 8" key="1">
    <citation type="submission" date="2016-11" db="EMBL/GenBank/DDBJ databases">
        <title>Draft Genome Assembly of Colletotrichum chlorophyti a pathogen of herbaceous plants.</title>
        <authorList>
            <person name="Gan P."/>
            <person name="Narusaka M."/>
            <person name="Tsushima A."/>
            <person name="Narusaka Y."/>
            <person name="Takano Y."/>
            <person name="Shirasu K."/>
        </authorList>
    </citation>
    <scope>NUCLEOTIDE SEQUENCE [LARGE SCALE GENOMIC DNA]</scope>
    <source>
        <strain evidence="7 8">NTL11</strain>
    </source>
</reference>
<proteinExistence type="inferred from homology"/>
<dbReference type="STRING" id="708187.A0A1Q8RG24"/>
<dbReference type="GO" id="GO:0005506">
    <property type="term" value="F:iron ion binding"/>
    <property type="evidence" value="ECO:0007669"/>
    <property type="project" value="InterPro"/>
</dbReference>
<dbReference type="OrthoDB" id="1470350at2759"/>
<keyword evidence="3" id="KW-0479">Metal-binding</keyword>
<dbReference type="Proteomes" id="UP000186583">
    <property type="component" value="Unassembled WGS sequence"/>
</dbReference>
<dbReference type="AlphaFoldDB" id="A0A1Q8RG24"/>
<evidence type="ECO:0000313" key="8">
    <source>
        <dbReference type="Proteomes" id="UP000186583"/>
    </source>
</evidence>
<evidence type="ECO:0000256" key="4">
    <source>
        <dbReference type="ARBA" id="ARBA00023002"/>
    </source>
</evidence>
<dbReference type="PANTHER" id="PTHR24291">
    <property type="entry name" value="CYTOCHROME P450 FAMILY 4"/>
    <property type="match status" value="1"/>
</dbReference>
<evidence type="ECO:0000256" key="2">
    <source>
        <dbReference type="ARBA" id="ARBA00022617"/>
    </source>
</evidence>
<dbReference type="SUPFAM" id="SSF48264">
    <property type="entry name" value="Cytochrome P450"/>
    <property type="match status" value="1"/>
</dbReference>
<comment type="caution">
    <text evidence="7">The sequence shown here is derived from an EMBL/GenBank/DDBJ whole genome shotgun (WGS) entry which is preliminary data.</text>
</comment>
<dbReference type="EMBL" id="MPGH01000204">
    <property type="protein sequence ID" value="OLN83290.1"/>
    <property type="molecule type" value="Genomic_DNA"/>
</dbReference>
<protein>
    <submittedName>
        <fullName evidence="7">Uncharacterized protein</fullName>
    </submittedName>
</protein>
<evidence type="ECO:0000256" key="1">
    <source>
        <dbReference type="ARBA" id="ARBA00010617"/>
    </source>
</evidence>
<accession>A0A1Q8RG24</accession>
<keyword evidence="2" id="KW-0349">Heme</keyword>
<comment type="similarity">
    <text evidence="1">Belongs to the cytochrome P450 family.</text>
</comment>
<organism evidence="7 8">
    <name type="scientific">Colletotrichum chlorophyti</name>
    <dbReference type="NCBI Taxonomy" id="708187"/>
    <lineage>
        <taxon>Eukaryota</taxon>
        <taxon>Fungi</taxon>
        <taxon>Dikarya</taxon>
        <taxon>Ascomycota</taxon>
        <taxon>Pezizomycotina</taxon>
        <taxon>Sordariomycetes</taxon>
        <taxon>Hypocreomycetidae</taxon>
        <taxon>Glomerellales</taxon>
        <taxon>Glomerellaceae</taxon>
        <taxon>Colletotrichum</taxon>
    </lineage>
</organism>
<dbReference type="GO" id="GO:0016705">
    <property type="term" value="F:oxidoreductase activity, acting on paired donors, with incorporation or reduction of molecular oxygen"/>
    <property type="evidence" value="ECO:0007669"/>
    <property type="project" value="InterPro"/>
</dbReference>
<evidence type="ECO:0000313" key="7">
    <source>
        <dbReference type="EMBL" id="OLN83290.1"/>
    </source>
</evidence>
<keyword evidence="8" id="KW-1185">Reference proteome</keyword>
<evidence type="ECO:0000256" key="3">
    <source>
        <dbReference type="ARBA" id="ARBA00022723"/>
    </source>
</evidence>
<dbReference type="GO" id="GO:0004497">
    <property type="term" value="F:monooxygenase activity"/>
    <property type="evidence" value="ECO:0007669"/>
    <property type="project" value="UniProtKB-KW"/>
</dbReference>
<dbReference type="GO" id="GO:0020037">
    <property type="term" value="F:heme binding"/>
    <property type="evidence" value="ECO:0007669"/>
    <property type="project" value="InterPro"/>
</dbReference>
<gene>
    <name evidence="7" type="ORF">CCHL11_03154</name>
</gene>
<evidence type="ECO:0000256" key="6">
    <source>
        <dbReference type="ARBA" id="ARBA00023033"/>
    </source>
</evidence>
<dbReference type="Gene3D" id="1.10.630.10">
    <property type="entry name" value="Cytochrome P450"/>
    <property type="match status" value="1"/>
</dbReference>